<dbReference type="Proteomes" id="UP000287144">
    <property type="component" value="Unassembled WGS sequence"/>
</dbReference>
<organism evidence="1 2">
    <name type="scientific">Fusarium oligoseptatum</name>
    <dbReference type="NCBI Taxonomy" id="2604345"/>
    <lineage>
        <taxon>Eukaryota</taxon>
        <taxon>Fungi</taxon>
        <taxon>Dikarya</taxon>
        <taxon>Ascomycota</taxon>
        <taxon>Pezizomycotina</taxon>
        <taxon>Sordariomycetes</taxon>
        <taxon>Hypocreomycetidae</taxon>
        <taxon>Hypocreales</taxon>
        <taxon>Nectriaceae</taxon>
        <taxon>Fusarium</taxon>
        <taxon>Fusarium solani species complex</taxon>
    </lineage>
</organism>
<dbReference type="EMBL" id="NKCK01000094">
    <property type="protein sequence ID" value="RSM00421.1"/>
    <property type="molecule type" value="Genomic_DNA"/>
</dbReference>
<protein>
    <submittedName>
        <fullName evidence="1">Uncharacterized protein</fullName>
    </submittedName>
</protein>
<name>A0A428TEG8_9HYPO</name>
<evidence type="ECO:0000313" key="2">
    <source>
        <dbReference type="Proteomes" id="UP000287144"/>
    </source>
</evidence>
<evidence type="ECO:0000313" key="1">
    <source>
        <dbReference type="EMBL" id="RSM00421.1"/>
    </source>
</evidence>
<dbReference type="AlphaFoldDB" id="A0A428TEG8"/>
<keyword evidence="2" id="KW-1185">Reference proteome</keyword>
<sequence length="126" mass="13964">MAVLQMRHRSQGHRSERCHRALPACHDRGNPDGGDNSNDISFKTESDSKLYGGNVIWHENMTVQGNISAIKRLVIQNDRNFPNETDPSVGGCQACRSVSLHSPYHSRLQRLEAKMAPAALARLGCI</sequence>
<reference evidence="1 2" key="1">
    <citation type="submission" date="2017-06" db="EMBL/GenBank/DDBJ databases">
        <title>Comparative genomic analysis of Ambrosia Fusariam Clade fungi.</title>
        <authorList>
            <person name="Stajich J.E."/>
            <person name="Carrillo J."/>
            <person name="Kijimoto T."/>
            <person name="Eskalen A."/>
            <person name="O'Donnell K."/>
            <person name="Kasson M."/>
        </authorList>
    </citation>
    <scope>NUCLEOTIDE SEQUENCE [LARGE SCALE GENOMIC DNA]</scope>
    <source>
        <strain evidence="1 2">NRRL62579</strain>
    </source>
</reference>
<proteinExistence type="predicted"/>
<accession>A0A428TEG8</accession>
<gene>
    <name evidence="1" type="ORF">CEP52_009152</name>
</gene>
<comment type="caution">
    <text evidence="1">The sequence shown here is derived from an EMBL/GenBank/DDBJ whole genome shotgun (WGS) entry which is preliminary data.</text>
</comment>